<evidence type="ECO:0000313" key="3">
    <source>
        <dbReference type="Proteomes" id="UP000321798"/>
    </source>
</evidence>
<sequence>MHADLTAVLDRLVAALAEDPRVHGGWFYGSVGRGGWDELSDYDVVFLIDDVDFEAVAADVPALVAGACDELLISWPENYNSPVFKNFGTLVRVGQALHQLDFFMLNADHVDDWWCRQHLKSATRENLVFDRDGRVGQLLDRGLRTDDARPDPNRCFDTYWFHAEMLIKYLLRGDVFKILKNLEFLRQAHADLLLSRYDTLDWGGWESKVKHCVPAEKQAHLLTYATTPDLDSLRAAVVQGVGEFARDAREVFAAAGLPYREGVAATVMEYVTERVSGTSGVDSAPDLGVSGSARSA</sequence>
<name>A0A512PEM5_9CELL</name>
<dbReference type="CDD" id="cd05403">
    <property type="entry name" value="NT_KNTase_like"/>
    <property type="match status" value="1"/>
</dbReference>
<dbReference type="RefSeq" id="WP_146953370.1">
    <property type="nucleotide sequence ID" value="NZ_BAABBJ010000007.1"/>
</dbReference>
<reference evidence="2 3" key="1">
    <citation type="submission" date="2019-07" db="EMBL/GenBank/DDBJ databases">
        <title>Whole genome shotgun sequence of Cellulomonas soli NBRC 109434.</title>
        <authorList>
            <person name="Hosoyama A."/>
            <person name="Uohara A."/>
            <person name="Ohji S."/>
            <person name="Ichikawa N."/>
        </authorList>
    </citation>
    <scope>NUCLEOTIDE SEQUENCE [LARGE SCALE GENOMIC DNA]</scope>
    <source>
        <strain evidence="2 3">NBRC 109434</strain>
    </source>
</reference>
<comment type="caution">
    <text evidence="2">The sequence shown here is derived from an EMBL/GenBank/DDBJ whole genome shotgun (WGS) entry which is preliminary data.</text>
</comment>
<proteinExistence type="predicted"/>
<protein>
    <submittedName>
        <fullName evidence="2">Uncharacterized protein</fullName>
    </submittedName>
</protein>
<keyword evidence="3" id="KW-1185">Reference proteome</keyword>
<feature type="region of interest" description="Disordered" evidence="1">
    <location>
        <begin position="277"/>
        <end position="296"/>
    </location>
</feature>
<dbReference type="SUPFAM" id="SSF81631">
    <property type="entry name" value="PAP/OAS1 substrate-binding domain"/>
    <property type="match status" value="1"/>
</dbReference>
<dbReference type="SUPFAM" id="SSF81301">
    <property type="entry name" value="Nucleotidyltransferase"/>
    <property type="match status" value="1"/>
</dbReference>
<evidence type="ECO:0000256" key="1">
    <source>
        <dbReference type="SAM" id="MobiDB-lite"/>
    </source>
</evidence>
<dbReference type="Gene3D" id="1.20.120.330">
    <property type="entry name" value="Nucleotidyltransferases domain 2"/>
    <property type="match status" value="1"/>
</dbReference>
<dbReference type="Gene3D" id="3.30.460.10">
    <property type="entry name" value="Beta Polymerase, domain 2"/>
    <property type="match status" value="1"/>
</dbReference>
<dbReference type="EMBL" id="BKAL01000007">
    <property type="protein sequence ID" value="GEP69623.1"/>
    <property type="molecule type" value="Genomic_DNA"/>
</dbReference>
<dbReference type="AlphaFoldDB" id="A0A512PEM5"/>
<gene>
    <name evidence="2" type="ORF">CSO01_23380</name>
</gene>
<organism evidence="2 3">
    <name type="scientific">Cellulomonas soli</name>
    <dbReference type="NCBI Taxonomy" id="931535"/>
    <lineage>
        <taxon>Bacteria</taxon>
        <taxon>Bacillati</taxon>
        <taxon>Actinomycetota</taxon>
        <taxon>Actinomycetes</taxon>
        <taxon>Micrococcales</taxon>
        <taxon>Cellulomonadaceae</taxon>
        <taxon>Cellulomonas</taxon>
    </lineage>
</organism>
<dbReference type="OrthoDB" id="7375008at2"/>
<dbReference type="Proteomes" id="UP000321798">
    <property type="component" value="Unassembled WGS sequence"/>
</dbReference>
<evidence type="ECO:0000313" key="2">
    <source>
        <dbReference type="EMBL" id="GEP69623.1"/>
    </source>
</evidence>
<dbReference type="InterPro" id="IPR043519">
    <property type="entry name" value="NT_sf"/>
</dbReference>
<accession>A0A512PEM5</accession>